<dbReference type="RefSeq" id="WP_269602657.1">
    <property type="nucleotide sequence ID" value="NZ_JAPWIJ010000002.1"/>
</dbReference>
<gene>
    <name evidence="3" type="ORF">O4220_05580</name>
</gene>
<dbReference type="SUPFAM" id="SSF160631">
    <property type="entry name" value="SMI1/KNR4-like"/>
    <property type="match status" value="1"/>
</dbReference>
<feature type="domain" description="Knr4/Smi1-like" evidence="2">
    <location>
        <begin position="129"/>
        <end position="264"/>
    </location>
</feature>
<organism evidence="3 4">
    <name type="scientific">Rhodococcus ruber</name>
    <dbReference type="NCBI Taxonomy" id="1830"/>
    <lineage>
        <taxon>Bacteria</taxon>
        <taxon>Bacillati</taxon>
        <taxon>Actinomycetota</taxon>
        <taxon>Actinomycetes</taxon>
        <taxon>Mycobacteriales</taxon>
        <taxon>Nocardiaceae</taxon>
        <taxon>Rhodococcus</taxon>
    </lineage>
</organism>
<protein>
    <submittedName>
        <fullName evidence="3">SMI1/KNR4 family protein</fullName>
    </submittedName>
</protein>
<reference evidence="3" key="1">
    <citation type="submission" date="2022-12" db="EMBL/GenBank/DDBJ databases">
        <authorList>
            <person name="Krivoruchko A.V."/>
            <person name="Elkin A."/>
        </authorList>
    </citation>
    <scope>NUCLEOTIDE SEQUENCE</scope>
    <source>
        <strain evidence="3">IEGM 1391</strain>
    </source>
</reference>
<keyword evidence="4" id="KW-1185">Reference proteome</keyword>
<evidence type="ECO:0000256" key="1">
    <source>
        <dbReference type="SAM" id="MobiDB-lite"/>
    </source>
</evidence>
<dbReference type="Pfam" id="PF09346">
    <property type="entry name" value="SMI1_KNR4"/>
    <property type="match status" value="1"/>
</dbReference>
<dbReference type="InterPro" id="IPR037883">
    <property type="entry name" value="Knr4/Smi1-like_sf"/>
</dbReference>
<name>A0ABT4ME14_9NOCA</name>
<dbReference type="EMBL" id="JAPWIJ010000002">
    <property type="protein sequence ID" value="MCZ4517981.1"/>
    <property type="molecule type" value="Genomic_DNA"/>
</dbReference>
<comment type="caution">
    <text evidence="3">The sequence shown here is derived from an EMBL/GenBank/DDBJ whole genome shotgun (WGS) entry which is preliminary data.</text>
</comment>
<proteinExistence type="predicted"/>
<dbReference type="InterPro" id="IPR018958">
    <property type="entry name" value="Knr4/Smi1-like_dom"/>
</dbReference>
<feature type="region of interest" description="Disordered" evidence="1">
    <location>
        <begin position="79"/>
        <end position="106"/>
    </location>
</feature>
<evidence type="ECO:0000259" key="2">
    <source>
        <dbReference type="Pfam" id="PF09346"/>
    </source>
</evidence>
<evidence type="ECO:0000313" key="4">
    <source>
        <dbReference type="Proteomes" id="UP001081071"/>
    </source>
</evidence>
<accession>A0ABT4ME14</accession>
<evidence type="ECO:0000313" key="3">
    <source>
        <dbReference type="EMBL" id="MCZ4517981.1"/>
    </source>
</evidence>
<dbReference type="Proteomes" id="UP001081071">
    <property type="component" value="Unassembled WGS sequence"/>
</dbReference>
<sequence length="314" mass="34651">MVYWAMSQVDSAARVVVRDGYVDGDDAAFGEVVDSALSSLTERPEAAVWATLSATHVPVPEFGESSKTRGDLIADVERRIRDEENRRRASGSMPSSSLHPTRPGSVREQWARITDWLHERFPENSISGAESESIEQAISATGQKWPAELVEFFELVDGDTSGPAFVAILPRYQFLSLDAMVEERAEMIQIWADVWSARGLSVPPSAGENAFTFAPAFVPFAGMDGNFLFVDTRPGELYGCVSEFDKSGSDERGPRWLSISAMLTDLADSLTENREFDDGWQWSTEGGALQWDWSRANSVARDIRRAIEGGVARS</sequence>